<evidence type="ECO:0000313" key="1">
    <source>
        <dbReference type="EMBL" id="MBP3959533.1"/>
    </source>
</evidence>
<reference evidence="1 2" key="1">
    <citation type="submission" date="2021-04" db="EMBL/GenBank/DDBJ databases">
        <authorList>
            <person name="Ivanova A."/>
        </authorList>
    </citation>
    <scope>NUCLEOTIDE SEQUENCE [LARGE SCALE GENOMIC DNA]</scope>
    <source>
        <strain evidence="1 2">G18</strain>
    </source>
</reference>
<gene>
    <name evidence="1" type="ORF">J8F10_30175</name>
</gene>
<sequence length="153" mass="16373">MRRHPSAEQKAAATERRARFTELANRIAALTDDERAALVARVGAIVTCEGRALSTHNSCLVFAQLPTASMVGGFRQWLAHGRRIQRGERGLMIWVPTSRKDATTPVVTESQPANEGRADGGQRAGFVMGTVFDISQTEAVDSQSAPVAAAKAA</sequence>
<proteinExistence type="predicted"/>
<evidence type="ECO:0000313" key="2">
    <source>
        <dbReference type="Proteomes" id="UP000676565"/>
    </source>
</evidence>
<organism evidence="1 2">
    <name type="scientific">Gemmata palustris</name>
    <dbReference type="NCBI Taxonomy" id="2822762"/>
    <lineage>
        <taxon>Bacteria</taxon>
        <taxon>Pseudomonadati</taxon>
        <taxon>Planctomycetota</taxon>
        <taxon>Planctomycetia</taxon>
        <taxon>Gemmatales</taxon>
        <taxon>Gemmataceae</taxon>
        <taxon>Gemmata</taxon>
    </lineage>
</organism>
<dbReference type="Proteomes" id="UP000676565">
    <property type="component" value="Unassembled WGS sequence"/>
</dbReference>
<dbReference type="EMBL" id="JAGKQQ010000001">
    <property type="protein sequence ID" value="MBP3959533.1"/>
    <property type="molecule type" value="Genomic_DNA"/>
</dbReference>
<protein>
    <recommendedName>
        <fullName evidence="3">N-terminal domain-containing protein</fullName>
    </recommendedName>
</protein>
<dbReference type="RefSeq" id="WP_210660215.1">
    <property type="nucleotide sequence ID" value="NZ_JAGKQQ010000001.1"/>
</dbReference>
<keyword evidence="2" id="KW-1185">Reference proteome</keyword>
<name>A0ABS5C310_9BACT</name>
<evidence type="ECO:0008006" key="3">
    <source>
        <dbReference type="Google" id="ProtNLM"/>
    </source>
</evidence>
<comment type="caution">
    <text evidence="1">The sequence shown here is derived from an EMBL/GenBank/DDBJ whole genome shotgun (WGS) entry which is preliminary data.</text>
</comment>
<accession>A0ABS5C310</accession>